<feature type="binding site" evidence="2">
    <location>
        <position position="40"/>
    </location>
    <ligand>
        <name>Mg(2+)</name>
        <dbReference type="ChEBI" id="CHEBI:18420"/>
        <label>4</label>
    </ligand>
</feature>
<feature type="binding site" evidence="2">
    <location>
        <position position="70"/>
    </location>
    <ligand>
        <name>Mg(2+)</name>
        <dbReference type="ChEBI" id="CHEBI:18420"/>
        <label>3</label>
    </ligand>
</feature>
<keyword evidence="2 5" id="KW-0808">Transferase</keyword>
<feature type="domain" description="PurM-like N-terminal" evidence="3">
    <location>
        <begin position="25"/>
        <end position="130"/>
    </location>
</feature>
<dbReference type="Pfam" id="PF00586">
    <property type="entry name" value="AIRS"/>
    <property type="match status" value="1"/>
</dbReference>
<dbReference type="CDD" id="cd02194">
    <property type="entry name" value="ThiL"/>
    <property type="match status" value="1"/>
</dbReference>
<feature type="binding site" evidence="2">
    <location>
        <position position="197"/>
    </location>
    <ligand>
        <name>Mg(2+)</name>
        <dbReference type="ChEBI" id="CHEBI:18420"/>
        <label>3</label>
    </ligand>
</feature>
<organism evidence="5 6">
    <name type="scientific">Alteraurantiacibacter lauratis</name>
    <dbReference type="NCBI Taxonomy" id="2054627"/>
    <lineage>
        <taxon>Bacteria</taxon>
        <taxon>Pseudomonadati</taxon>
        <taxon>Pseudomonadota</taxon>
        <taxon>Alphaproteobacteria</taxon>
        <taxon>Sphingomonadales</taxon>
        <taxon>Erythrobacteraceae</taxon>
        <taxon>Alteraurantiacibacter</taxon>
    </lineage>
</organism>
<dbReference type="PIRSF" id="PIRSF005303">
    <property type="entry name" value="Thiam_monoph_kin"/>
    <property type="match status" value="1"/>
</dbReference>
<feature type="binding site" evidence="2">
    <location>
        <position position="26"/>
    </location>
    <ligand>
        <name>Mg(2+)</name>
        <dbReference type="ChEBI" id="CHEBI:18420"/>
        <label>4</label>
    </ligand>
</feature>
<feature type="binding site" evidence="2">
    <location>
        <position position="42"/>
    </location>
    <ligand>
        <name>Mg(2+)</name>
        <dbReference type="ChEBI" id="CHEBI:18420"/>
        <label>1</label>
    </ligand>
</feature>
<gene>
    <name evidence="2 5" type="primary">thiL</name>
    <name evidence="5" type="ORF">ACFODK_13085</name>
</gene>
<proteinExistence type="inferred from homology"/>
<dbReference type="InterPro" id="IPR016188">
    <property type="entry name" value="PurM-like_N"/>
</dbReference>
<dbReference type="Proteomes" id="UP001595378">
    <property type="component" value="Unassembled WGS sequence"/>
</dbReference>
<comment type="pathway">
    <text evidence="2">Cofactor biosynthesis; thiamine diphosphate biosynthesis; thiamine diphosphate from thiamine phosphate: step 1/1.</text>
</comment>
<name>A0ABV7EGI3_9SPHN</name>
<evidence type="ECO:0000256" key="1">
    <source>
        <dbReference type="ARBA" id="ARBA00022977"/>
    </source>
</evidence>
<feature type="binding site" evidence="2">
    <location>
        <position position="287"/>
    </location>
    <ligand>
        <name>substrate</name>
    </ligand>
</feature>
<comment type="catalytic activity">
    <reaction evidence="2">
        <text>thiamine phosphate + ATP = thiamine diphosphate + ADP</text>
        <dbReference type="Rhea" id="RHEA:15913"/>
        <dbReference type="ChEBI" id="CHEBI:30616"/>
        <dbReference type="ChEBI" id="CHEBI:37575"/>
        <dbReference type="ChEBI" id="CHEBI:58937"/>
        <dbReference type="ChEBI" id="CHEBI:456216"/>
        <dbReference type="EC" id="2.7.4.16"/>
    </reaction>
</comment>
<evidence type="ECO:0000259" key="4">
    <source>
        <dbReference type="Pfam" id="PF02769"/>
    </source>
</evidence>
<accession>A0ABV7EGI3</accession>
<dbReference type="NCBIfam" id="TIGR01379">
    <property type="entry name" value="thiL"/>
    <property type="match status" value="1"/>
</dbReference>
<feature type="binding site" evidence="2">
    <location>
        <position position="240"/>
    </location>
    <ligand>
        <name>substrate</name>
    </ligand>
</feature>
<comment type="similarity">
    <text evidence="2">Belongs to the thiamine-monophosphate kinase family.</text>
</comment>
<feature type="binding site" evidence="2">
    <location>
        <position position="199"/>
    </location>
    <ligand>
        <name>ATP</name>
        <dbReference type="ChEBI" id="CHEBI:30616"/>
    </ligand>
</feature>
<comment type="caution">
    <text evidence="2">Lacks conserved residue(s) required for the propagation of feature annotation.</text>
</comment>
<feature type="binding site" evidence="2">
    <location>
        <position position="26"/>
    </location>
    <ligand>
        <name>Mg(2+)</name>
        <dbReference type="ChEBI" id="CHEBI:18420"/>
        <label>3</label>
    </ligand>
</feature>
<feature type="binding site" evidence="2">
    <location>
        <position position="139"/>
    </location>
    <ligand>
        <name>ATP</name>
        <dbReference type="ChEBI" id="CHEBI:30616"/>
    </ligand>
</feature>
<keyword evidence="2" id="KW-0479">Metal-binding</keyword>
<evidence type="ECO:0000259" key="3">
    <source>
        <dbReference type="Pfam" id="PF00586"/>
    </source>
</evidence>
<dbReference type="Gene3D" id="3.30.1330.10">
    <property type="entry name" value="PurM-like, N-terminal domain"/>
    <property type="match status" value="1"/>
</dbReference>
<dbReference type="SUPFAM" id="SSF55326">
    <property type="entry name" value="PurM N-terminal domain-like"/>
    <property type="match status" value="1"/>
</dbReference>
<reference evidence="6" key="1">
    <citation type="journal article" date="2019" name="Int. J. Syst. Evol. Microbiol.">
        <title>The Global Catalogue of Microorganisms (GCM) 10K type strain sequencing project: providing services to taxonomists for standard genome sequencing and annotation.</title>
        <authorList>
            <consortium name="The Broad Institute Genomics Platform"/>
            <consortium name="The Broad Institute Genome Sequencing Center for Infectious Disease"/>
            <person name="Wu L."/>
            <person name="Ma J."/>
        </authorList>
    </citation>
    <scope>NUCLEOTIDE SEQUENCE [LARGE SCALE GENOMIC DNA]</scope>
    <source>
        <strain evidence="6">KCTC 52606</strain>
    </source>
</reference>
<feature type="binding site" evidence="2">
    <location>
        <begin position="112"/>
        <end position="113"/>
    </location>
    <ligand>
        <name>ATP</name>
        <dbReference type="ChEBI" id="CHEBI:30616"/>
    </ligand>
</feature>
<feature type="domain" description="PurM-like C-terminal" evidence="4">
    <location>
        <begin position="143"/>
        <end position="251"/>
    </location>
</feature>
<dbReference type="EMBL" id="JBHRSU010000035">
    <property type="protein sequence ID" value="MFC3101824.1"/>
    <property type="molecule type" value="Genomic_DNA"/>
</dbReference>
<comment type="caution">
    <text evidence="5">The sequence shown here is derived from an EMBL/GenBank/DDBJ whole genome shotgun (WGS) entry which is preliminary data.</text>
</comment>
<sequence>MSREAAFIQSLRALANHSAARNLDDDCAVLEVGAETLILTHDMMVEGTHYLPDADMADVAWKLVASNLSDLAAKGAQPLGVLVGHMLGTGDDRFAAGLAQALAHYDVPLLGGDTVAGSGPKAHGLTAIGRATHVPVPARSGAQAGDTVWVTGTLGRAMLGFEALRDASGKDSAPYRRPVPLLAEGRALAPLASAMMDVSDGLLLDAFRMAEASGVSIAIDSACVPLAAPSRPLDCMTWGDDYELLFALPPGRTSPIPASMIGRVEPRGFAPLLLDGEPLVNPEGLGYAHK</sequence>
<dbReference type="RefSeq" id="WP_336918686.1">
    <property type="nucleotide sequence ID" value="NZ_JBANRN010000006.1"/>
</dbReference>
<dbReference type="PANTHER" id="PTHR30270:SF0">
    <property type="entry name" value="THIAMINE-MONOPHOSPHATE KINASE"/>
    <property type="match status" value="1"/>
</dbReference>
<protein>
    <recommendedName>
        <fullName evidence="2">Thiamine-monophosphate kinase</fullName>
        <shortName evidence="2">TMP kinase</shortName>
        <shortName evidence="2">Thiamine-phosphate kinase</shortName>
        <ecNumber evidence="2">2.7.4.16</ecNumber>
    </recommendedName>
</protein>
<feature type="binding site" evidence="2">
    <location>
        <position position="49"/>
    </location>
    <ligand>
        <name>substrate</name>
    </ligand>
</feature>
<dbReference type="InterPro" id="IPR010918">
    <property type="entry name" value="PurM-like_C_dom"/>
</dbReference>
<dbReference type="InterPro" id="IPR036921">
    <property type="entry name" value="PurM-like_N_sf"/>
</dbReference>
<feature type="binding site" evidence="2">
    <location>
        <position position="113"/>
    </location>
    <ligand>
        <name>Mg(2+)</name>
        <dbReference type="ChEBI" id="CHEBI:18420"/>
        <label>1</label>
    </ligand>
</feature>
<keyword evidence="2" id="KW-0067">ATP-binding</keyword>
<evidence type="ECO:0000256" key="2">
    <source>
        <dbReference type="HAMAP-Rule" id="MF_02128"/>
    </source>
</evidence>
<evidence type="ECO:0000313" key="5">
    <source>
        <dbReference type="EMBL" id="MFC3101824.1"/>
    </source>
</evidence>
<keyword evidence="6" id="KW-1185">Reference proteome</keyword>
<dbReference type="InterPro" id="IPR006283">
    <property type="entry name" value="ThiL-like"/>
</dbReference>
<dbReference type="Gene3D" id="3.90.650.10">
    <property type="entry name" value="PurM-like C-terminal domain"/>
    <property type="match status" value="1"/>
</dbReference>
<comment type="miscellaneous">
    <text evidence="2">Reaction mechanism of ThiL seems to utilize a direct, inline transfer of the gamma-phosphate of ATP to TMP rather than a phosphorylated enzyme intermediate.</text>
</comment>
<feature type="binding site" evidence="2">
    <location>
        <position position="70"/>
    </location>
    <ligand>
        <name>Mg(2+)</name>
        <dbReference type="ChEBI" id="CHEBI:18420"/>
        <label>4</label>
    </ligand>
</feature>
<dbReference type="InterPro" id="IPR036676">
    <property type="entry name" value="PurM-like_C_sf"/>
</dbReference>
<dbReference type="SUPFAM" id="SSF56042">
    <property type="entry name" value="PurM C-terminal domain-like"/>
    <property type="match status" value="1"/>
</dbReference>
<feature type="binding site" evidence="2">
    <location>
        <position position="200"/>
    </location>
    <ligand>
        <name>Mg(2+)</name>
        <dbReference type="ChEBI" id="CHEBI:18420"/>
        <label>5</label>
    </ligand>
</feature>
<keyword evidence="2" id="KW-0547">Nucleotide-binding</keyword>
<keyword evidence="2 5" id="KW-0418">Kinase</keyword>
<keyword evidence="1 2" id="KW-0784">Thiamine biosynthesis</keyword>
<dbReference type="EC" id="2.7.4.16" evidence="2"/>
<dbReference type="HAMAP" id="MF_02128">
    <property type="entry name" value="TMP_kinase"/>
    <property type="match status" value="1"/>
</dbReference>
<feature type="binding site" evidence="2">
    <location>
        <position position="70"/>
    </location>
    <ligand>
        <name>Mg(2+)</name>
        <dbReference type="ChEBI" id="CHEBI:18420"/>
        <label>2</label>
    </ligand>
</feature>
<dbReference type="PANTHER" id="PTHR30270">
    <property type="entry name" value="THIAMINE-MONOPHOSPHATE KINASE"/>
    <property type="match status" value="1"/>
</dbReference>
<dbReference type="GO" id="GO:0009030">
    <property type="term" value="F:thiamine-phosphate kinase activity"/>
    <property type="evidence" value="ECO:0007669"/>
    <property type="project" value="UniProtKB-EC"/>
</dbReference>
<comment type="function">
    <text evidence="2">Catalyzes the ATP-dependent phosphorylation of thiamine-monophosphate (TMP) to form thiamine-pyrophosphate (TPP), the active form of vitamin B1.</text>
</comment>
<feature type="binding site" evidence="2">
    <location>
        <position position="42"/>
    </location>
    <ligand>
        <name>Mg(2+)</name>
        <dbReference type="ChEBI" id="CHEBI:18420"/>
        <label>2</label>
    </ligand>
</feature>
<dbReference type="Pfam" id="PF02769">
    <property type="entry name" value="AIRS_C"/>
    <property type="match status" value="1"/>
</dbReference>
<keyword evidence="2" id="KW-0460">Magnesium</keyword>
<evidence type="ECO:0000313" key="6">
    <source>
        <dbReference type="Proteomes" id="UP001595378"/>
    </source>
</evidence>